<feature type="transmembrane region" description="Helical" evidence="15">
    <location>
        <begin position="97"/>
        <end position="119"/>
    </location>
</feature>
<feature type="transmembrane region" description="Helical" evidence="15">
    <location>
        <begin position="51"/>
        <end position="67"/>
    </location>
</feature>
<keyword evidence="10" id="KW-0067">ATP-binding</keyword>
<keyword evidence="8" id="KW-0547">Nucleotide-binding</keyword>
<dbReference type="InterPro" id="IPR007895">
    <property type="entry name" value="MASE1"/>
</dbReference>
<proteinExistence type="predicted"/>
<organism evidence="17 18">
    <name type="scientific">Agrococcus baldri</name>
    <dbReference type="NCBI Taxonomy" id="153730"/>
    <lineage>
        <taxon>Bacteria</taxon>
        <taxon>Bacillati</taxon>
        <taxon>Actinomycetota</taxon>
        <taxon>Actinomycetes</taxon>
        <taxon>Micrococcales</taxon>
        <taxon>Microbacteriaceae</taxon>
        <taxon>Agrococcus</taxon>
    </lineage>
</organism>
<dbReference type="Pfam" id="PF05231">
    <property type="entry name" value="MASE1"/>
    <property type="match status" value="1"/>
</dbReference>
<dbReference type="SMART" id="SM00388">
    <property type="entry name" value="HisKA"/>
    <property type="match status" value="1"/>
</dbReference>
<accession>A0AA87RCI2</accession>
<dbReference type="CDD" id="cd00082">
    <property type="entry name" value="HisKA"/>
    <property type="match status" value="1"/>
</dbReference>
<keyword evidence="5" id="KW-0597">Phosphoprotein</keyword>
<dbReference type="InterPro" id="IPR036890">
    <property type="entry name" value="HATPase_C_sf"/>
</dbReference>
<dbReference type="Proteomes" id="UP000321749">
    <property type="component" value="Unassembled WGS sequence"/>
</dbReference>
<evidence type="ECO:0000256" key="15">
    <source>
        <dbReference type="SAM" id="Phobius"/>
    </source>
</evidence>
<dbReference type="Pfam" id="PF02518">
    <property type="entry name" value="HATPase_c"/>
    <property type="match status" value="1"/>
</dbReference>
<dbReference type="GO" id="GO:0005524">
    <property type="term" value="F:ATP binding"/>
    <property type="evidence" value="ECO:0007669"/>
    <property type="project" value="UniProtKB-KW"/>
</dbReference>
<feature type="transmembrane region" description="Helical" evidence="15">
    <location>
        <begin position="24"/>
        <end position="45"/>
    </location>
</feature>
<protein>
    <recommendedName>
        <fullName evidence="14">Sensor-like histidine kinase SenX3</fullName>
        <ecNumber evidence="3">2.7.13.3</ecNumber>
    </recommendedName>
</protein>
<evidence type="ECO:0000256" key="7">
    <source>
        <dbReference type="ARBA" id="ARBA00022692"/>
    </source>
</evidence>
<dbReference type="GO" id="GO:0000155">
    <property type="term" value="F:phosphorelay sensor kinase activity"/>
    <property type="evidence" value="ECO:0007669"/>
    <property type="project" value="InterPro"/>
</dbReference>
<evidence type="ECO:0000256" key="9">
    <source>
        <dbReference type="ARBA" id="ARBA00022777"/>
    </source>
</evidence>
<dbReference type="PROSITE" id="PS50109">
    <property type="entry name" value="HIS_KIN"/>
    <property type="match status" value="1"/>
</dbReference>
<evidence type="ECO:0000313" key="18">
    <source>
        <dbReference type="Proteomes" id="UP000321749"/>
    </source>
</evidence>
<dbReference type="PRINTS" id="PR00344">
    <property type="entry name" value="BCTRLSENSOR"/>
</dbReference>
<evidence type="ECO:0000313" key="17">
    <source>
        <dbReference type="EMBL" id="GEK80301.1"/>
    </source>
</evidence>
<dbReference type="GO" id="GO:0030295">
    <property type="term" value="F:protein kinase activator activity"/>
    <property type="evidence" value="ECO:0007669"/>
    <property type="project" value="TreeGrafter"/>
</dbReference>
<feature type="transmembrane region" description="Helical" evidence="15">
    <location>
        <begin position="131"/>
        <end position="155"/>
    </location>
</feature>
<dbReference type="InterPro" id="IPR003661">
    <property type="entry name" value="HisK_dim/P_dom"/>
</dbReference>
<dbReference type="GO" id="GO:0007234">
    <property type="term" value="P:osmosensory signaling via phosphorelay pathway"/>
    <property type="evidence" value="ECO:0007669"/>
    <property type="project" value="TreeGrafter"/>
</dbReference>
<feature type="transmembrane region" description="Helical" evidence="15">
    <location>
        <begin position="234"/>
        <end position="255"/>
    </location>
</feature>
<dbReference type="EC" id="2.7.13.3" evidence="3"/>
<name>A0AA87RCI2_9MICO</name>
<sequence length="664" mass="70180">MSTASDGQAPYADREAGPRAPLPWWSWAVAAATIFLTATLGVLFAPAGTTVAVWWPAAGLSVLLGLLQPRSRLPHALVLVLVVTAAANIVAGREVPVSVAFGIANALEVAVVVGILGSANRRFELSSLRAGLRFAVAVVIGAIAIGAVAAATVTALEGGELWHTAAFVAASHAAAVCMIAPLAALPRPAPAPAGRIEMVVQALLLGAVIALVFHPESSLPLAFVPFPVLAWAALRFPIRFVLVETIAAALLMLVLMLDGGGPFRREGLDVQLGSALFELLLVTFGGFAVVLSAARYELQVLTRQVEATNRLLTGSLIDARIGLVVAERAEDAVQVRWANRAARRLLADELDGDSWTGPLRTAAVRALRTGEQLTVGVEGGRTITVAANAFEGVDERMTVQMLDVTAILLARRAKLEAELEQDAARTIRAELERQRDDFLVTTSHELRTPITSIVGYAELLAETPSLETAERGWVRVIARNAHRLSELVEDLLTLGRTGADARHQTRQEATSCAQLFEEVAANLRVVSEQRRLEVVLEPGAHAVFASRSDAGRMLSNLLINACKFTPVGGRVHLSAHADGDAVLIRVSDTGPGMTEGEMMHAFERFYRAPSAERDNVAGTGLGLAIVAELARRNDGSVSLARAEGGGLTVELRLPAARAASPGLA</sequence>
<evidence type="ECO:0000256" key="5">
    <source>
        <dbReference type="ARBA" id="ARBA00022553"/>
    </source>
</evidence>
<comment type="caution">
    <text evidence="17">The sequence shown here is derived from an EMBL/GenBank/DDBJ whole genome shotgun (WGS) entry which is preliminary data.</text>
</comment>
<keyword evidence="18" id="KW-1185">Reference proteome</keyword>
<comment type="subcellular location">
    <subcellularLocation>
        <location evidence="2">Cell membrane</location>
        <topology evidence="2">Multi-pass membrane protein</topology>
    </subcellularLocation>
</comment>
<keyword evidence="11 15" id="KW-1133">Transmembrane helix</keyword>
<dbReference type="GO" id="GO:0000156">
    <property type="term" value="F:phosphorelay response regulator activity"/>
    <property type="evidence" value="ECO:0007669"/>
    <property type="project" value="TreeGrafter"/>
</dbReference>
<evidence type="ECO:0000256" key="14">
    <source>
        <dbReference type="ARBA" id="ARBA00039401"/>
    </source>
</evidence>
<evidence type="ECO:0000256" key="3">
    <source>
        <dbReference type="ARBA" id="ARBA00012438"/>
    </source>
</evidence>
<dbReference type="FunFam" id="1.10.287.130:FF:000001">
    <property type="entry name" value="Two-component sensor histidine kinase"/>
    <property type="match status" value="1"/>
</dbReference>
<dbReference type="SUPFAM" id="SSF47384">
    <property type="entry name" value="Homodimeric domain of signal transducing histidine kinase"/>
    <property type="match status" value="1"/>
</dbReference>
<gene>
    <name evidence="17" type="ORF">ABA31_16520</name>
</gene>
<dbReference type="InterPro" id="IPR005467">
    <property type="entry name" value="His_kinase_dom"/>
</dbReference>
<feature type="transmembrane region" description="Helical" evidence="15">
    <location>
        <begin position="74"/>
        <end position="91"/>
    </location>
</feature>
<keyword evidence="13 15" id="KW-0472">Membrane</keyword>
<evidence type="ECO:0000256" key="8">
    <source>
        <dbReference type="ARBA" id="ARBA00022741"/>
    </source>
</evidence>
<evidence type="ECO:0000256" key="4">
    <source>
        <dbReference type="ARBA" id="ARBA00022475"/>
    </source>
</evidence>
<feature type="transmembrane region" description="Helical" evidence="15">
    <location>
        <begin position="196"/>
        <end position="214"/>
    </location>
</feature>
<feature type="transmembrane region" description="Helical" evidence="15">
    <location>
        <begin position="275"/>
        <end position="294"/>
    </location>
</feature>
<feature type="transmembrane region" description="Helical" evidence="15">
    <location>
        <begin position="161"/>
        <end position="184"/>
    </location>
</feature>
<dbReference type="InterPro" id="IPR050351">
    <property type="entry name" value="BphY/WalK/GraS-like"/>
</dbReference>
<keyword evidence="6" id="KW-0808">Transferase</keyword>
<evidence type="ECO:0000259" key="16">
    <source>
        <dbReference type="PROSITE" id="PS50109"/>
    </source>
</evidence>
<evidence type="ECO:0000256" key="6">
    <source>
        <dbReference type="ARBA" id="ARBA00022679"/>
    </source>
</evidence>
<evidence type="ECO:0000256" key="13">
    <source>
        <dbReference type="ARBA" id="ARBA00023136"/>
    </source>
</evidence>
<comment type="catalytic activity">
    <reaction evidence="1">
        <text>ATP + protein L-histidine = ADP + protein N-phospho-L-histidine.</text>
        <dbReference type="EC" id="2.7.13.3"/>
    </reaction>
</comment>
<dbReference type="SUPFAM" id="SSF55874">
    <property type="entry name" value="ATPase domain of HSP90 chaperone/DNA topoisomerase II/histidine kinase"/>
    <property type="match status" value="1"/>
</dbReference>
<dbReference type="InterPro" id="IPR004358">
    <property type="entry name" value="Sig_transdc_His_kin-like_C"/>
</dbReference>
<keyword evidence="9" id="KW-0418">Kinase</keyword>
<dbReference type="EMBL" id="BJUU01000009">
    <property type="protein sequence ID" value="GEK80301.1"/>
    <property type="molecule type" value="Genomic_DNA"/>
</dbReference>
<dbReference type="InterPro" id="IPR036097">
    <property type="entry name" value="HisK_dim/P_sf"/>
</dbReference>
<dbReference type="PANTHER" id="PTHR42878:SF7">
    <property type="entry name" value="SENSOR HISTIDINE KINASE GLRK"/>
    <property type="match status" value="1"/>
</dbReference>
<evidence type="ECO:0000256" key="11">
    <source>
        <dbReference type="ARBA" id="ARBA00022989"/>
    </source>
</evidence>
<reference evidence="17 18" key="1">
    <citation type="submission" date="2019-07" db="EMBL/GenBank/DDBJ databases">
        <title>Whole genome shotgun sequence of Agrococcus baldri NBRC 103055.</title>
        <authorList>
            <person name="Hosoyama A."/>
            <person name="Uohara A."/>
            <person name="Ohji S."/>
            <person name="Ichikawa N."/>
        </authorList>
    </citation>
    <scope>NUCLEOTIDE SEQUENCE [LARGE SCALE GENOMIC DNA]</scope>
    <source>
        <strain evidence="17 18">NBRC 103055</strain>
    </source>
</reference>
<keyword evidence="4" id="KW-1003">Cell membrane</keyword>
<evidence type="ECO:0000256" key="2">
    <source>
        <dbReference type="ARBA" id="ARBA00004651"/>
    </source>
</evidence>
<dbReference type="GO" id="GO:0005886">
    <property type="term" value="C:plasma membrane"/>
    <property type="evidence" value="ECO:0007669"/>
    <property type="project" value="UniProtKB-SubCell"/>
</dbReference>
<dbReference type="SMART" id="SM00387">
    <property type="entry name" value="HATPase_c"/>
    <property type="match status" value="1"/>
</dbReference>
<keyword evidence="7 15" id="KW-0812">Transmembrane</keyword>
<keyword evidence="12" id="KW-0902">Two-component regulatory system</keyword>
<dbReference type="Gene3D" id="1.10.287.130">
    <property type="match status" value="1"/>
</dbReference>
<dbReference type="InterPro" id="IPR003594">
    <property type="entry name" value="HATPase_dom"/>
</dbReference>
<evidence type="ECO:0000256" key="10">
    <source>
        <dbReference type="ARBA" id="ARBA00022840"/>
    </source>
</evidence>
<dbReference type="Gene3D" id="3.30.565.10">
    <property type="entry name" value="Histidine kinase-like ATPase, C-terminal domain"/>
    <property type="match status" value="1"/>
</dbReference>
<dbReference type="RefSeq" id="WP_186808185.1">
    <property type="nucleotide sequence ID" value="NZ_BJUU01000009.1"/>
</dbReference>
<evidence type="ECO:0000256" key="12">
    <source>
        <dbReference type="ARBA" id="ARBA00023012"/>
    </source>
</evidence>
<dbReference type="AlphaFoldDB" id="A0AA87RCI2"/>
<feature type="domain" description="Histidine kinase" evidence="16">
    <location>
        <begin position="441"/>
        <end position="657"/>
    </location>
</feature>
<dbReference type="PANTHER" id="PTHR42878">
    <property type="entry name" value="TWO-COMPONENT HISTIDINE KINASE"/>
    <property type="match status" value="1"/>
</dbReference>
<dbReference type="Pfam" id="PF00512">
    <property type="entry name" value="HisKA"/>
    <property type="match status" value="1"/>
</dbReference>
<dbReference type="CDD" id="cd00075">
    <property type="entry name" value="HATPase"/>
    <property type="match status" value="1"/>
</dbReference>
<evidence type="ECO:0000256" key="1">
    <source>
        <dbReference type="ARBA" id="ARBA00000085"/>
    </source>
</evidence>